<dbReference type="PANTHER" id="PTHR31814:SF2">
    <property type="entry name" value="PHOSPHOMEVALONATE KINASE"/>
    <property type="match status" value="1"/>
</dbReference>
<evidence type="ECO:0000256" key="2">
    <source>
        <dbReference type="ARBA" id="ARBA00012958"/>
    </source>
</evidence>
<evidence type="ECO:0000259" key="7">
    <source>
        <dbReference type="Pfam" id="PF00288"/>
    </source>
</evidence>
<evidence type="ECO:0000256" key="6">
    <source>
        <dbReference type="ARBA" id="ARBA00022840"/>
    </source>
</evidence>
<evidence type="ECO:0000256" key="4">
    <source>
        <dbReference type="ARBA" id="ARBA00022741"/>
    </source>
</evidence>
<dbReference type="PANTHER" id="PTHR31814">
    <property type="match status" value="1"/>
</dbReference>
<proteinExistence type="predicted"/>
<dbReference type="InterPro" id="IPR006204">
    <property type="entry name" value="GHMP_kinase_N_dom"/>
</dbReference>
<dbReference type="Proteomes" id="UP000590460">
    <property type="component" value="Unassembled WGS sequence"/>
</dbReference>
<keyword evidence="3 9" id="KW-0808">Transferase</keyword>
<dbReference type="GO" id="GO:0004631">
    <property type="term" value="F:phosphomevalonate kinase activity"/>
    <property type="evidence" value="ECO:0007669"/>
    <property type="project" value="UniProtKB-EC"/>
</dbReference>
<feature type="domain" description="GHMP kinase N-terminal" evidence="7">
    <location>
        <begin position="73"/>
        <end position="167"/>
    </location>
</feature>
<dbReference type="NCBIfam" id="TIGR01220">
    <property type="entry name" value="Pmev_kin_Gr_pos"/>
    <property type="match status" value="1"/>
</dbReference>
<keyword evidence="6" id="KW-0067">ATP-binding</keyword>
<dbReference type="Pfam" id="PF08544">
    <property type="entry name" value="GHMP_kinases_C"/>
    <property type="match status" value="1"/>
</dbReference>
<dbReference type="InterPro" id="IPR014721">
    <property type="entry name" value="Ribsml_uS5_D2-typ_fold_subgr"/>
</dbReference>
<sequence length="342" mass="36337">MTKLSIPGKLFLAGEYAITSPGHTAILAATSMGLTIDISTATTTSSVRSNIIPTPWHFDIAKPIQIGADAWRYVQAAIKIVQDYQAFQCQPITTQVQLTIHSTLNGPMGKLGLGSSAAVVVGIVSALNVHYALNLSLLTRFKLAGLAHYFVQKNGSLGDIAASTFGGVISFNSPDLSQLVDLDQPWINPAVIDQPWPNLQITPLAWPAQWRILLGATHESADTKTALQNLTLSSSFLTASQKCVAESIAAITASDYPTFAKALQRNQSLLQATLPAGYVTPKLAQLLANLGNHAGKISGAGYGDNGFAVVMDDAATLITNWQAAGLMTIPMTIFPENEVNHE</sequence>
<name>A0A846Z8K5_9LACO</name>
<dbReference type="AlphaFoldDB" id="A0A846Z8K5"/>
<evidence type="ECO:0000259" key="8">
    <source>
        <dbReference type="Pfam" id="PF08544"/>
    </source>
</evidence>
<dbReference type="UniPathway" id="UPA00057">
    <property type="reaction ID" value="UER00099"/>
</dbReference>
<keyword evidence="4" id="KW-0547">Nucleotide-binding</keyword>
<organism evidence="9 10">
    <name type="scientific">Leuconostoc holzapfelii</name>
    <dbReference type="NCBI Taxonomy" id="434464"/>
    <lineage>
        <taxon>Bacteria</taxon>
        <taxon>Bacillati</taxon>
        <taxon>Bacillota</taxon>
        <taxon>Bacilli</taxon>
        <taxon>Lactobacillales</taxon>
        <taxon>Lactobacillaceae</taxon>
        <taxon>Leuconostoc</taxon>
    </lineage>
</organism>
<dbReference type="Gene3D" id="3.30.70.890">
    <property type="entry name" value="GHMP kinase, C-terminal domain"/>
    <property type="match status" value="1"/>
</dbReference>
<dbReference type="InterPro" id="IPR036554">
    <property type="entry name" value="GHMP_kinase_C_sf"/>
</dbReference>
<evidence type="ECO:0000313" key="9">
    <source>
        <dbReference type="EMBL" id="NKZ17676.1"/>
    </source>
</evidence>
<gene>
    <name evidence="9" type="ORF">HF966_00495</name>
</gene>
<dbReference type="SUPFAM" id="SSF54211">
    <property type="entry name" value="Ribosomal protein S5 domain 2-like"/>
    <property type="match status" value="1"/>
</dbReference>
<dbReference type="InterPro" id="IPR005917">
    <property type="entry name" value="Pmev_kinase_bact"/>
</dbReference>
<evidence type="ECO:0000256" key="3">
    <source>
        <dbReference type="ARBA" id="ARBA00022679"/>
    </source>
</evidence>
<evidence type="ECO:0000256" key="5">
    <source>
        <dbReference type="ARBA" id="ARBA00022777"/>
    </source>
</evidence>
<accession>A0A846Z8K5</accession>
<dbReference type="RefSeq" id="WP_168675711.1">
    <property type="nucleotide sequence ID" value="NZ_BPKV01000002.1"/>
</dbReference>
<dbReference type="GO" id="GO:0005524">
    <property type="term" value="F:ATP binding"/>
    <property type="evidence" value="ECO:0007669"/>
    <property type="project" value="UniProtKB-KW"/>
</dbReference>
<comment type="pathway">
    <text evidence="1">Isoprenoid biosynthesis; isopentenyl diphosphate biosynthesis via mevalonate pathway; isopentenyl diphosphate from (R)-mevalonate: step 2/3.</text>
</comment>
<dbReference type="GO" id="GO:0019287">
    <property type="term" value="P:isopentenyl diphosphate biosynthetic process, mevalonate pathway"/>
    <property type="evidence" value="ECO:0007669"/>
    <property type="project" value="UniProtKB-UniPathway"/>
</dbReference>
<evidence type="ECO:0000256" key="1">
    <source>
        <dbReference type="ARBA" id="ARBA00005017"/>
    </source>
</evidence>
<dbReference type="EMBL" id="JAAXPO010000001">
    <property type="protein sequence ID" value="NKZ17676.1"/>
    <property type="molecule type" value="Genomic_DNA"/>
</dbReference>
<comment type="caution">
    <text evidence="9">The sequence shown here is derived from an EMBL/GenBank/DDBJ whole genome shotgun (WGS) entry which is preliminary data.</text>
</comment>
<dbReference type="InterPro" id="IPR035102">
    <property type="entry name" value="Phosphomevalonate_kinase"/>
</dbReference>
<protein>
    <recommendedName>
        <fullName evidence="2">phosphomevalonate kinase</fullName>
        <ecNumber evidence="2">2.7.4.2</ecNumber>
    </recommendedName>
</protein>
<dbReference type="Gene3D" id="3.30.230.10">
    <property type="match status" value="1"/>
</dbReference>
<dbReference type="InterPro" id="IPR020568">
    <property type="entry name" value="Ribosomal_Su5_D2-typ_SF"/>
</dbReference>
<dbReference type="SUPFAM" id="SSF55060">
    <property type="entry name" value="GHMP Kinase, C-terminal domain"/>
    <property type="match status" value="1"/>
</dbReference>
<keyword evidence="5 9" id="KW-0418">Kinase</keyword>
<feature type="domain" description="GHMP kinase C-terminal" evidence="8">
    <location>
        <begin position="248"/>
        <end position="323"/>
    </location>
</feature>
<dbReference type="Pfam" id="PF00288">
    <property type="entry name" value="GHMP_kinases_N"/>
    <property type="match status" value="1"/>
</dbReference>
<dbReference type="PRINTS" id="PR00959">
    <property type="entry name" value="MEVGALKINASE"/>
</dbReference>
<reference evidence="9 10" key="1">
    <citation type="submission" date="2020-04" db="EMBL/GenBank/DDBJ databases">
        <title>MicrobeNet Type strains.</title>
        <authorList>
            <person name="Nicholson A.C."/>
        </authorList>
    </citation>
    <scope>NUCLEOTIDE SEQUENCE [LARGE SCALE GENOMIC DNA]</scope>
    <source>
        <strain evidence="9 10">CCUG 54536</strain>
    </source>
</reference>
<dbReference type="EC" id="2.7.4.2" evidence="2"/>
<evidence type="ECO:0000313" key="10">
    <source>
        <dbReference type="Proteomes" id="UP000590460"/>
    </source>
</evidence>
<dbReference type="InterPro" id="IPR013750">
    <property type="entry name" value="GHMP_kinase_C_dom"/>
</dbReference>